<protein>
    <submittedName>
        <fullName evidence="1">Uncharacterized protein</fullName>
    </submittedName>
</protein>
<proteinExistence type="predicted"/>
<accession>A0ABR4QEY1</accession>
<comment type="caution">
    <text evidence="1">The sequence shown here is derived from an EMBL/GenBank/DDBJ whole genome shotgun (WGS) entry which is preliminary data.</text>
</comment>
<keyword evidence="2" id="KW-1185">Reference proteome</keyword>
<reference evidence="1 2" key="1">
    <citation type="journal article" date="2022" name="Front. Cell. Infect. Microbiol.">
        <title>The Genomes of Two Strains of Taenia crassiceps the Animal Model for the Study of Human Cysticercosis.</title>
        <authorList>
            <person name="Bobes R.J."/>
            <person name="Estrada K."/>
            <person name="Rios-Valencia D.G."/>
            <person name="Calderon-Gallegos A."/>
            <person name="de la Torre P."/>
            <person name="Carrero J.C."/>
            <person name="Sanchez-Flores A."/>
            <person name="Laclette J.P."/>
        </authorList>
    </citation>
    <scope>NUCLEOTIDE SEQUENCE [LARGE SCALE GENOMIC DNA]</scope>
    <source>
        <strain evidence="1">WFUcys</strain>
    </source>
</reference>
<dbReference type="EMBL" id="JAKROA010000004">
    <property type="protein sequence ID" value="KAL5108118.1"/>
    <property type="molecule type" value="Genomic_DNA"/>
</dbReference>
<evidence type="ECO:0000313" key="1">
    <source>
        <dbReference type="EMBL" id="KAL5108118.1"/>
    </source>
</evidence>
<sequence length="155" mass="17108">MEAFYFVGCGPVLRLHSSPPPLKPSMQCCYSPSTHPPTSHQDVQPLFLVEVVVAHKCENCCNNPHSMLPSSCLCDTSSSTPLLRKCIPCPLPHPCPSRAYVSASNTPLHHTLHHTPCHGVEWMPELRLSCHMNGGHGPDRRVDHVAMSRLVLLSF</sequence>
<organism evidence="1 2">
    <name type="scientific">Taenia crassiceps</name>
    <dbReference type="NCBI Taxonomy" id="6207"/>
    <lineage>
        <taxon>Eukaryota</taxon>
        <taxon>Metazoa</taxon>
        <taxon>Spiralia</taxon>
        <taxon>Lophotrochozoa</taxon>
        <taxon>Platyhelminthes</taxon>
        <taxon>Cestoda</taxon>
        <taxon>Eucestoda</taxon>
        <taxon>Cyclophyllidea</taxon>
        <taxon>Taeniidae</taxon>
        <taxon>Taenia</taxon>
    </lineage>
</organism>
<evidence type="ECO:0000313" key="2">
    <source>
        <dbReference type="Proteomes" id="UP001651158"/>
    </source>
</evidence>
<name>A0ABR4QEY1_9CEST</name>
<dbReference type="Proteomes" id="UP001651158">
    <property type="component" value="Unassembled WGS sequence"/>
</dbReference>
<gene>
    <name evidence="1" type="ORF">TcWFU_008762</name>
</gene>